<dbReference type="Gene3D" id="3.30.2070.10">
    <property type="entry name" value="Formate dehydrogenase/DMSO reductase"/>
    <property type="match status" value="1"/>
</dbReference>
<dbReference type="Pfam" id="PF00384">
    <property type="entry name" value="Molybdopterin"/>
    <property type="match status" value="1"/>
</dbReference>
<evidence type="ECO:0000313" key="9">
    <source>
        <dbReference type="Proteomes" id="UP001349994"/>
    </source>
</evidence>
<evidence type="ECO:0000256" key="2">
    <source>
        <dbReference type="ARBA" id="ARBA00022723"/>
    </source>
</evidence>
<gene>
    <name evidence="8" type="ORF">VIN30_03595</name>
</gene>
<protein>
    <submittedName>
        <fullName evidence="8">Molybdopterin-dependent oxidoreductase</fullName>
    </submittedName>
</protein>
<dbReference type="Gene3D" id="3.40.50.12440">
    <property type="match status" value="2"/>
</dbReference>
<dbReference type="InterPro" id="IPR009010">
    <property type="entry name" value="Asp_de-COase-like_dom_sf"/>
</dbReference>
<name>A0ABU6IGQ1_9ACTN</name>
<dbReference type="PANTHER" id="PTHR43742">
    <property type="entry name" value="TRIMETHYLAMINE-N-OXIDE REDUCTASE"/>
    <property type="match status" value="1"/>
</dbReference>
<evidence type="ECO:0000313" key="8">
    <source>
        <dbReference type="EMBL" id="MEC4175528.1"/>
    </source>
</evidence>
<dbReference type="InterPro" id="IPR006657">
    <property type="entry name" value="MoPterin_dinucl-bd_dom"/>
</dbReference>
<dbReference type="InterPro" id="IPR006656">
    <property type="entry name" value="Mopterin_OxRdtase"/>
</dbReference>
<organism evidence="8 9">
    <name type="scientific">Adlercreutzia wanghongyangiae</name>
    <dbReference type="NCBI Taxonomy" id="3111451"/>
    <lineage>
        <taxon>Bacteria</taxon>
        <taxon>Bacillati</taxon>
        <taxon>Actinomycetota</taxon>
        <taxon>Coriobacteriia</taxon>
        <taxon>Eggerthellales</taxon>
        <taxon>Eggerthellaceae</taxon>
        <taxon>Adlercreutzia</taxon>
    </lineage>
</organism>
<evidence type="ECO:0000256" key="6">
    <source>
        <dbReference type="ARBA" id="ARBA00023014"/>
    </source>
</evidence>
<dbReference type="SMART" id="SM00926">
    <property type="entry name" value="Molybdop_Fe4S4"/>
    <property type="match status" value="1"/>
</dbReference>
<proteinExistence type="inferred from homology"/>
<dbReference type="SUPFAM" id="SSF53706">
    <property type="entry name" value="Formate dehydrogenase/DMSO reductase, domains 1-3"/>
    <property type="match status" value="1"/>
</dbReference>
<dbReference type="PANTHER" id="PTHR43742:SF6">
    <property type="entry name" value="OXIDOREDUCTASE YYAE-RELATED"/>
    <property type="match status" value="1"/>
</dbReference>
<dbReference type="InterPro" id="IPR006311">
    <property type="entry name" value="TAT_signal"/>
</dbReference>
<dbReference type="PROSITE" id="PS51318">
    <property type="entry name" value="TAT"/>
    <property type="match status" value="1"/>
</dbReference>
<keyword evidence="6" id="KW-0411">Iron-sulfur</keyword>
<keyword evidence="2" id="KW-0479">Metal-binding</keyword>
<dbReference type="PROSITE" id="PS51669">
    <property type="entry name" value="4FE4S_MOW_BIS_MGD"/>
    <property type="match status" value="1"/>
</dbReference>
<accession>A0ABU6IGQ1</accession>
<dbReference type="InterPro" id="IPR050612">
    <property type="entry name" value="Prok_Mopterin_Oxidored"/>
</dbReference>
<dbReference type="Pfam" id="PF01568">
    <property type="entry name" value="Molydop_binding"/>
    <property type="match status" value="1"/>
</dbReference>
<feature type="domain" description="4Fe-4S Mo/W bis-MGD-type" evidence="7">
    <location>
        <begin position="53"/>
        <end position="110"/>
    </location>
</feature>
<dbReference type="SUPFAM" id="SSF50692">
    <property type="entry name" value="ADC-like"/>
    <property type="match status" value="1"/>
</dbReference>
<dbReference type="Gene3D" id="3.40.50.740">
    <property type="match status" value="1"/>
</dbReference>
<dbReference type="Pfam" id="PF04879">
    <property type="entry name" value="Molybdop_Fe4S4"/>
    <property type="match status" value="1"/>
</dbReference>
<dbReference type="Gene3D" id="2.40.40.20">
    <property type="match status" value="1"/>
</dbReference>
<keyword evidence="9" id="KW-1185">Reference proteome</keyword>
<dbReference type="InterPro" id="IPR006963">
    <property type="entry name" value="Mopterin_OxRdtase_4Fe-4S_dom"/>
</dbReference>
<evidence type="ECO:0000256" key="3">
    <source>
        <dbReference type="ARBA" id="ARBA00022729"/>
    </source>
</evidence>
<keyword evidence="5" id="KW-0408">Iron</keyword>
<evidence type="ECO:0000256" key="1">
    <source>
        <dbReference type="ARBA" id="ARBA00010312"/>
    </source>
</evidence>
<keyword evidence="4" id="KW-0560">Oxidoreductase</keyword>
<dbReference type="RefSeq" id="WP_338209342.1">
    <property type="nucleotide sequence ID" value="NZ_JAYMFF010000005.1"/>
</dbReference>
<evidence type="ECO:0000256" key="5">
    <source>
        <dbReference type="ARBA" id="ARBA00023004"/>
    </source>
</evidence>
<comment type="caution">
    <text evidence="8">The sequence shown here is derived from an EMBL/GenBank/DDBJ whole genome shotgun (WGS) entry which is preliminary data.</text>
</comment>
<dbReference type="EMBL" id="JAYMFF010000005">
    <property type="protein sequence ID" value="MEC4175528.1"/>
    <property type="molecule type" value="Genomic_DNA"/>
</dbReference>
<sequence length="846" mass="93592">MEQESVVAPFTRRSFVKGASAVLAAGAVGMVCACSPQTSEEAEQELAQAGAETETFIGVCRGECAGGCPLKVHVRDGKVVRTSLQPLPDERYNRLCLRGLQQPARMYSANRLQYPMRRVEGAERGVGEFERISWEEAIDEIATKWKGYIDEFGNESLCLLQGGGQNGITSSAICIGSAGQRFMNVMGMTLLPLDVDHAYSRVGWITTSSTGGFNLPNEPADMLNAKTIVLWAGNPYINSPQIVHFINEAQLNGTKVIAIDPNFNTNACKADVWLPVRSATDGALAFGCINAILENGWEDKEFILAHSELPCYIKEDGKLLRMSDLGVEPTVTVDEATGAEVVDDPLAVWDETSGQAVAFGTTATPQLSGITEINGIKVVSTYDDMLERLKDYTPEKAAAITGLSVEQITELARVYAQEGPVYTYTMQGCNHYKNGHYNFAGMTLLGLITGNVAKPGASIGQGVSLPVACNLMEVMMPGFNAGTPIAPSPGEIPFNQVEEILDTGMYGTTPLNLKSVYITNANVVSGSCGYDSIDRWLKKFDFVVVADMEMTDTAKYADILLPVSHWFEIDELYGSYATHGHLTYQSQIVEPLYESIPDFEIYRKITKALGDEYYQYFDMDNNGFIELWLDTDAFREMGLTWDFFKENHIGNFWNTEGDGELGIRDDVVFRVYQEEVPQPDNTDWNGVCAVPGMTWDESVPEYTTDRSIVFWKEPGEANPADPCREKYPYQMMHERLRTRLHQQFWTSKYNEDYEPGPLVRIRPDDAASHGVAEGDLVEVFNDRGSVTLPVTIDPGLSEGIIVAPRGFENFEFIAGEWSSLASQEYNAVNENHCFQDCAVDFKKVEA</sequence>
<reference evidence="8 9" key="1">
    <citation type="submission" date="2024-01" db="EMBL/GenBank/DDBJ databases">
        <title>novel species in genus Adlercreutzia.</title>
        <authorList>
            <person name="Liu X."/>
        </authorList>
    </citation>
    <scope>NUCLEOTIDE SEQUENCE [LARGE SCALE GENOMIC DNA]</scope>
    <source>
        <strain evidence="8 9">R7</strain>
    </source>
</reference>
<evidence type="ECO:0000256" key="4">
    <source>
        <dbReference type="ARBA" id="ARBA00023002"/>
    </source>
</evidence>
<evidence type="ECO:0000259" key="7">
    <source>
        <dbReference type="PROSITE" id="PS51669"/>
    </source>
</evidence>
<dbReference type="Gene3D" id="3.40.228.10">
    <property type="entry name" value="Dimethylsulfoxide Reductase, domain 2"/>
    <property type="match status" value="1"/>
</dbReference>
<keyword evidence="3" id="KW-0732">Signal</keyword>
<dbReference type="Proteomes" id="UP001349994">
    <property type="component" value="Unassembled WGS sequence"/>
</dbReference>
<comment type="similarity">
    <text evidence="1">Belongs to the prokaryotic molybdopterin-containing oxidoreductase family.</text>
</comment>